<accession>A0A0G2B9J0</accession>
<dbReference type="GO" id="GO:0003824">
    <property type="term" value="F:catalytic activity"/>
    <property type="evidence" value="ECO:0007669"/>
    <property type="project" value="InterPro"/>
</dbReference>
<gene>
    <name evidence="2" type="ORF">UY92_C0010G0020</name>
</gene>
<dbReference type="InterPro" id="IPR000845">
    <property type="entry name" value="Nucleoside_phosphorylase_d"/>
</dbReference>
<reference evidence="2 3" key="1">
    <citation type="journal article" date="2015" name="Nature">
        <title>rRNA introns, odd ribosomes, and small enigmatic genomes across a large radiation of phyla.</title>
        <authorList>
            <person name="Brown C.T."/>
            <person name="Hug L.A."/>
            <person name="Thomas B.C."/>
            <person name="Sharon I."/>
            <person name="Castelle C.J."/>
            <person name="Singh A."/>
            <person name="Wilkins M.J."/>
            <person name="Williams K.H."/>
            <person name="Banfield J.F."/>
        </authorList>
    </citation>
    <scope>NUCLEOTIDE SEQUENCE [LARGE SCALE GENOMIC DNA]</scope>
</reference>
<dbReference type="GO" id="GO:0009116">
    <property type="term" value="P:nucleoside metabolic process"/>
    <property type="evidence" value="ECO:0007669"/>
    <property type="project" value="InterPro"/>
</dbReference>
<dbReference type="Pfam" id="PF01048">
    <property type="entry name" value="PNP_UDP_1"/>
    <property type="match status" value="1"/>
</dbReference>
<dbReference type="Gene3D" id="3.40.50.1580">
    <property type="entry name" value="Nucleoside phosphorylase domain"/>
    <property type="match status" value="1"/>
</dbReference>
<evidence type="ECO:0000259" key="1">
    <source>
        <dbReference type="Pfam" id="PF01048"/>
    </source>
</evidence>
<dbReference type="PANTHER" id="PTHR43691:SF13">
    <property type="entry name" value="URIDINE PHOSPHORYLASE"/>
    <property type="match status" value="1"/>
</dbReference>
<protein>
    <submittedName>
        <fullName evidence="2">Uridine phosphorylase</fullName>
    </submittedName>
</protein>
<sequence length="266" mass="28577">MGGLKADAPTTTAGKQYHLETSTGDLARHCLLVGAPERAEMVAAEFFDRKPAARKVGDHRGLKSFTGEYLGVPISVVTTGMGSASTGIVLPEAVRSGARRFIRVGSCSTLQREPKVGESAIACAAVRLDGAGENWVPIQYPAYADYRVVAALVDAANQLNLPHHVGVEATTTCFNEGQARPDDMGYIPPRLLAQHEELTRRGVLLYSMESATIFVWCSTHGGFWAGSVNAIYGNRQTNDFAVTGDEDAARIALRAMCLLHTRCPIE</sequence>
<dbReference type="CDD" id="cd17767">
    <property type="entry name" value="UP_EcUdp-like"/>
    <property type="match status" value="1"/>
</dbReference>
<dbReference type="Proteomes" id="UP000033870">
    <property type="component" value="Unassembled WGS sequence"/>
</dbReference>
<dbReference type="AlphaFoldDB" id="A0A0G2B9J0"/>
<dbReference type="EMBL" id="LCRX01000010">
    <property type="protein sequence ID" value="KKW42104.1"/>
    <property type="molecule type" value="Genomic_DNA"/>
</dbReference>
<dbReference type="PANTHER" id="PTHR43691">
    <property type="entry name" value="URIDINE PHOSPHORYLASE"/>
    <property type="match status" value="1"/>
</dbReference>
<evidence type="ECO:0000313" key="3">
    <source>
        <dbReference type="Proteomes" id="UP000033870"/>
    </source>
</evidence>
<comment type="caution">
    <text evidence="2">The sequence shown here is derived from an EMBL/GenBank/DDBJ whole genome shotgun (WGS) entry which is preliminary data.</text>
</comment>
<evidence type="ECO:0000313" key="2">
    <source>
        <dbReference type="EMBL" id="KKW42104.1"/>
    </source>
</evidence>
<dbReference type="SUPFAM" id="SSF53167">
    <property type="entry name" value="Purine and uridine phosphorylases"/>
    <property type="match status" value="1"/>
</dbReference>
<feature type="domain" description="Nucleoside phosphorylase" evidence="1">
    <location>
        <begin position="29"/>
        <end position="231"/>
    </location>
</feature>
<organism evidence="2 3">
    <name type="scientific">Candidatus Magasanikbacteria bacterium GW2011_GWA2_56_11</name>
    <dbReference type="NCBI Taxonomy" id="1619044"/>
    <lineage>
        <taxon>Bacteria</taxon>
        <taxon>Candidatus Magasanikiibacteriota</taxon>
    </lineage>
</organism>
<name>A0A0G2B9J0_9BACT</name>
<dbReference type="STRING" id="1619044.UY92_C0010G0020"/>
<dbReference type="InterPro" id="IPR035994">
    <property type="entry name" value="Nucleoside_phosphorylase_sf"/>
</dbReference>
<dbReference type="GO" id="GO:0005829">
    <property type="term" value="C:cytosol"/>
    <property type="evidence" value="ECO:0007669"/>
    <property type="project" value="TreeGrafter"/>
</dbReference>
<proteinExistence type="predicted"/>